<dbReference type="PROSITE" id="PS00028">
    <property type="entry name" value="ZINC_FINGER_C2H2_1"/>
    <property type="match status" value="4"/>
</dbReference>
<reference evidence="10" key="1">
    <citation type="submission" date="2019-03" db="EMBL/GenBank/DDBJ databases">
        <title>Long read genome sequence of the mycoparasitic Pythium oligandrum ATCC 38472 isolated from sugarbeet rhizosphere.</title>
        <authorList>
            <person name="Gaulin E."/>
        </authorList>
    </citation>
    <scope>NUCLEOTIDE SEQUENCE</scope>
    <source>
        <strain evidence="10">ATCC 38472_TT</strain>
    </source>
</reference>
<feature type="region of interest" description="Disordered" evidence="8">
    <location>
        <begin position="144"/>
        <end position="173"/>
    </location>
</feature>
<feature type="region of interest" description="Disordered" evidence="8">
    <location>
        <begin position="385"/>
        <end position="411"/>
    </location>
</feature>
<dbReference type="SMART" id="SM00355">
    <property type="entry name" value="ZnF_C2H2"/>
    <property type="match status" value="4"/>
</dbReference>
<name>A0A8K1CJ74_PYTOL</name>
<keyword evidence="5" id="KW-0862">Zinc</keyword>
<dbReference type="Pfam" id="PF00096">
    <property type="entry name" value="zf-C2H2"/>
    <property type="match status" value="4"/>
</dbReference>
<dbReference type="Gene3D" id="3.30.160.60">
    <property type="entry name" value="Classic Zinc Finger"/>
    <property type="match status" value="4"/>
</dbReference>
<protein>
    <recommendedName>
        <fullName evidence="9">C2H2-type domain-containing protein</fullName>
    </recommendedName>
</protein>
<dbReference type="SUPFAM" id="SSF57667">
    <property type="entry name" value="beta-beta-alpha zinc fingers"/>
    <property type="match status" value="3"/>
</dbReference>
<keyword evidence="4 7" id="KW-0863">Zinc-finger</keyword>
<dbReference type="FunFam" id="3.30.160.60:FF:001840">
    <property type="entry name" value="Paternally-expressed gene 3 protein"/>
    <property type="match status" value="1"/>
</dbReference>
<sequence>MLSSGWDPEADLRPILLKDLQGDNTAPKTATIFVCTYPGCGKQFQLKGNLKRHQNIHRGDKQFKCDVCGREFLRKADMEVHQRVHTGEKPYLCKFEDCDKRFARRSDLLSHERTHSGKKPFLCDYPECGRRFARRFDLHKHQRMHDGDCEEGATKANKKRPLAQTTATSSAAVPTAIPSHYSKVGQFMTQLSSDRAPTPRSPARQAPISPSDHMEGPGKDRQFELTCTLDHEHFADCFTAESWDAMMEEAGMSSSSSTESCCTSHLPNGKTKRESPSKSPSIKAETKHSFVSQLLAKTSPPTVMSPKTSVPTASTSAPLPASTACPIVATAKLHDYAAHTSCGHLAIQHGDHRDFVVKNHLVCLDNVKSLSGNCSSGACVPISGTKSTSTAPAATTVTTTAPPTDRQPRHPHRPGCGHLPVRHGDHIDYVVDDGLFCQQAGFLDDADHIELLGDDFWEFYGAIGSLNTDE</sequence>
<evidence type="ECO:0000256" key="6">
    <source>
        <dbReference type="ARBA" id="ARBA00023242"/>
    </source>
</evidence>
<dbReference type="InterPro" id="IPR036236">
    <property type="entry name" value="Znf_C2H2_sf"/>
</dbReference>
<feature type="domain" description="C2H2-type" evidence="9">
    <location>
        <begin position="33"/>
        <end position="62"/>
    </location>
</feature>
<feature type="compositionally biased region" description="Low complexity" evidence="8">
    <location>
        <begin position="253"/>
        <end position="264"/>
    </location>
</feature>
<dbReference type="GO" id="GO:0005634">
    <property type="term" value="C:nucleus"/>
    <property type="evidence" value="ECO:0007669"/>
    <property type="project" value="UniProtKB-SubCell"/>
</dbReference>
<dbReference type="GO" id="GO:0000981">
    <property type="term" value="F:DNA-binding transcription factor activity, RNA polymerase II-specific"/>
    <property type="evidence" value="ECO:0007669"/>
    <property type="project" value="TreeGrafter"/>
</dbReference>
<dbReference type="GO" id="GO:0000978">
    <property type="term" value="F:RNA polymerase II cis-regulatory region sequence-specific DNA binding"/>
    <property type="evidence" value="ECO:0007669"/>
    <property type="project" value="TreeGrafter"/>
</dbReference>
<dbReference type="OrthoDB" id="3437960at2759"/>
<evidence type="ECO:0000256" key="3">
    <source>
        <dbReference type="ARBA" id="ARBA00022737"/>
    </source>
</evidence>
<dbReference type="InterPro" id="IPR013087">
    <property type="entry name" value="Znf_C2H2_type"/>
</dbReference>
<evidence type="ECO:0000256" key="4">
    <source>
        <dbReference type="ARBA" id="ARBA00022771"/>
    </source>
</evidence>
<feature type="region of interest" description="Disordered" evidence="8">
    <location>
        <begin position="190"/>
        <end position="220"/>
    </location>
</feature>
<feature type="region of interest" description="Disordered" evidence="8">
    <location>
        <begin position="250"/>
        <end position="286"/>
    </location>
</feature>
<proteinExistence type="predicted"/>
<evidence type="ECO:0000256" key="2">
    <source>
        <dbReference type="ARBA" id="ARBA00022723"/>
    </source>
</evidence>
<feature type="compositionally biased region" description="Low complexity" evidence="8">
    <location>
        <begin position="385"/>
        <end position="404"/>
    </location>
</feature>
<accession>A0A8K1CJ74</accession>
<evidence type="ECO:0000313" key="10">
    <source>
        <dbReference type="EMBL" id="TMW64039.1"/>
    </source>
</evidence>
<evidence type="ECO:0000256" key="7">
    <source>
        <dbReference type="PROSITE-ProRule" id="PRU00042"/>
    </source>
</evidence>
<dbReference type="FunFam" id="3.30.160.60:FF:000100">
    <property type="entry name" value="Zinc finger 45-like"/>
    <property type="match status" value="1"/>
</dbReference>
<gene>
    <name evidence="10" type="ORF">Poli38472_014156</name>
</gene>
<comment type="subcellular location">
    <subcellularLocation>
        <location evidence="1">Nucleus</location>
    </subcellularLocation>
</comment>
<organism evidence="10 11">
    <name type="scientific">Pythium oligandrum</name>
    <name type="common">Mycoparasitic fungus</name>
    <dbReference type="NCBI Taxonomy" id="41045"/>
    <lineage>
        <taxon>Eukaryota</taxon>
        <taxon>Sar</taxon>
        <taxon>Stramenopiles</taxon>
        <taxon>Oomycota</taxon>
        <taxon>Peronosporomycetes</taxon>
        <taxon>Pythiales</taxon>
        <taxon>Pythiaceae</taxon>
        <taxon>Pythium</taxon>
    </lineage>
</organism>
<dbReference type="PROSITE" id="PS50157">
    <property type="entry name" value="ZINC_FINGER_C2H2_2"/>
    <property type="match status" value="4"/>
</dbReference>
<dbReference type="GO" id="GO:0008270">
    <property type="term" value="F:zinc ion binding"/>
    <property type="evidence" value="ECO:0007669"/>
    <property type="project" value="UniProtKB-KW"/>
</dbReference>
<keyword evidence="11" id="KW-1185">Reference proteome</keyword>
<comment type="caution">
    <text evidence="10">The sequence shown here is derived from an EMBL/GenBank/DDBJ whole genome shotgun (WGS) entry which is preliminary data.</text>
</comment>
<dbReference type="FunFam" id="3.30.160.60:FF:002343">
    <property type="entry name" value="Zinc finger protein 33A"/>
    <property type="match status" value="1"/>
</dbReference>
<evidence type="ECO:0000313" key="11">
    <source>
        <dbReference type="Proteomes" id="UP000794436"/>
    </source>
</evidence>
<feature type="domain" description="C2H2-type" evidence="9">
    <location>
        <begin position="91"/>
        <end position="120"/>
    </location>
</feature>
<dbReference type="PANTHER" id="PTHR23235">
    <property type="entry name" value="KRUEPPEL-LIKE TRANSCRIPTION FACTOR"/>
    <property type="match status" value="1"/>
</dbReference>
<keyword evidence="3" id="KW-0677">Repeat</keyword>
<keyword evidence="6" id="KW-0539">Nucleus</keyword>
<dbReference type="EMBL" id="SPLM01000041">
    <property type="protein sequence ID" value="TMW64039.1"/>
    <property type="molecule type" value="Genomic_DNA"/>
</dbReference>
<feature type="domain" description="C2H2-type" evidence="9">
    <location>
        <begin position="121"/>
        <end position="150"/>
    </location>
</feature>
<evidence type="ECO:0000256" key="5">
    <source>
        <dbReference type="ARBA" id="ARBA00022833"/>
    </source>
</evidence>
<dbReference type="AlphaFoldDB" id="A0A8K1CJ74"/>
<dbReference type="PANTHER" id="PTHR23235:SF120">
    <property type="entry name" value="KRUPPEL-LIKE FACTOR 15"/>
    <property type="match status" value="1"/>
</dbReference>
<feature type="compositionally biased region" description="Low complexity" evidence="8">
    <location>
        <begin position="162"/>
        <end position="173"/>
    </location>
</feature>
<evidence type="ECO:0000256" key="1">
    <source>
        <dbReference type="ARBA" id="ARBA00004123"/>
    </source>
</evidence>
<dbReference type="Proteomes" id="UP000794436">
    <property type="component" value="Unassembled WGS sequence"/>
</dbReference>
<evidence type="ECO:0000256" key="8">
    <source>
        <dbReference type="SAM" id="MobiDB-lite"/>
    </source>
</evidence>
<evidence type="ECO:0000259" key="9">
    <source>
        <dbReference type="PROSITE" id="PS50157"/>
    </source>
</evidence>
<keyword evidence="2" id="KW-0479">Metal-binding</keyword>
<feature type="domain" description="C2H2-type" evidence="9">
    <location>
        <begin position="63"/>
        <end position="90"/>
    </location>
</feature>